<proteinExistence type="predicted"/>
<feature type="transmembrane region" description="Helical" evidence="1">
    <location>
        <begin position="39"/>
        <end position="58"/>
    </location>
</feature>
<keyword evidence="1" id="KW-0472">Membrane</keyword>
<dbReference type="Pfam" id="PF05437">
    <property type="entry name" value="AzlD"/>
    <property type="match status" value="1"/>
</dbReference>
<name>A0A7K1KZV7_9ACTN</name>
<protein>
    <submittedName>
        <fullName evidence="2">Branched-chain amino acid ABC transporter</fullName>
    </submittedName>
</protein>
<feature type="transmembrane region" description="Helical" evidence="1">
    <location>
        <begin position="91"/>
        <end position="109"/>
    </location>
</feature>
<dbReference type="EMBL" id="WOFH01000004">
    <property type="protein sequence ID" value="MUN37593.1"/>
    <property type="molecule type" value="Genomic_DNA"/>
</dbReference>
<evidence type="ECO:0000313" key="2">
    <source>
        <dbReference type="EMBL" id="MUN37593.1"/>
    </source>
</evidence>
<gene>
    <name evidence="2" type="ORF">GNZ18_13395</name>
</gene>
<keyword evidence="1" id="KW-0812">Transmembrane</keyword>
<keyword evidence="1" id="KW-1133">Transmembrane helix</keyword>
<keyword evidence="3" id="KW-1185">Reference proteome</keyword>
<dbReference type="AlphaFoldDB" id="A0A7K1KZV7"/>
<evidence type="ECO:0000313" key="3">
    <source>
        <dbReference type="Proteomes" id="UP000432015"/>
    </source>
</evidence>
<organism evidence="2 3">
    <name type="scientific">Actinomadura litoris</name>
    <dbReference type="NCBI Taxonomy" id="2678616"/>
    <lineage>
        <taxon>Bacteria</taxon>
        <taxon>Bacillati</taxon>
        <taxon>Actinomycetota</taxon>
        <taxon>Actinomycetes</taxon>
        <taxon>Streptosporangiales</taxon>
        <taxon>Thermomonosporaceae</taxon>
        <taxon>Actinomadura</taxon>
    </lineage>
</organism>
<dbReference type="Proteomes" id="UP000432015">
    <property type="component" value="Unassembled WGS sequence"/>
</dbReference>
<evidence type="ECO:0000256" key="1">
    <source>
        <dbReference type="SAM" id="Phobius"/>
    </source>
</evidence>
<comment type="caution">
    <text evidence="2">The sequence shown here is derived from an EMBL/GenBank/DDBJ whole genome shotgun (WGS) entry which is preliminary data.</text>
</comment>
<sequence length="110" mass="11259">MPDTGYLLAAVATAVAVTWGLRALPFAVLAPLRSSPLPAYLGAAMPVGVMVILAVYTLRDLDPGVPGRAVPAALALAFTVAAHLWRRDAVLSILGGTALHVALCSTVFAP</sequence>
<reference evidence="2 3" key="1">
    <citation type="submission" date="2019-11" db="EMBL/GenBank/DDBJ databases">
        <authorList>
            <person name="Cao P."/>
        </authorList>
    </citation>
    <scope>NUCLEOTIDE SEQUENCE [LARGE SCALE GENOMIC DNA]</scope>
    <source>
        <strain evidence="2 3">NEAU-AAG5</strain>
    </source>
</reference>
<accession>A0A7K1KZV7</accession>
<feature type="transmembrane region" description="Helical" evidence="1">
    <location>
        <begin position="65"/>
        <end position="85"/>
    </location>
</feature>
<dbReference type="RefSeq" id="WP_312874487.1">
    <property type="nucleotide sequence ID" value="NZ_WOFH01000004.1"/>
</dbReference>
<dbReference type="InterPro" id="IPR008407">
    <property type="entry name" value="Brnchd-chn_aa_trnsp_AzlD"/>
</dbReference>
<dbReference type="PIRSF" id="PIRSF003203">
    <property type="entry name" value="AzlD"/>
    <property type="match status" value="1"/>
</dbReference>